<evidence type="ECO:0008006" key="10">
    <source>
        <dbReference type="Google" id="ProtNLM"/>
    </source>
</evidence>
<organism evidence="8 9">
    <name type="scientific">Monilinia laxa</name>
    <name type="common">Brown rot fungus</name>
    <name type="synonym">Sclerotinia laxa</name>
    <dbReference type="NCBI Taxonomy" id="61186"/>
    <lineage>
        <taxon>Eukaryota</taxon>
        <taxon>Fungi</taxon>
        <taxon>Dikarya</taxon>
        <taxon>Ascomycota</taxon>
        <taxon>Pezizomycotina</taxon>
        <taxon>Leotiomycetes</taxon>
        <taxon>Helotiales</taxon>
        <taxon>Sclerotiniaceae</taxon>
        <taxon>Monilinia</taxon>
    </lineage>
</organism>
<dbReference type="AlphaFoldDB" id="A0A5N6KKF7"/>
<dbReference type="GO" id="GO:0005506">
    <property type="term" value="F:iron ion binding"/>
    <property type="evidence" value="ECO:0007669"/>
    <property type="project" value="InterPro"/>
</dbReference>
<dbReference type="Proteomes" id="UP000326757">
    <property type="component" value="Unassembled WGS sequence"/>
</dbReference>
<comment type="similarity">
    <text evidence="2">Belongs to the cytochrome P450 family.</text>
</comment>
<comment type="caution">
    <text evidence="8">The sequence shown here is derived from an EMBL/GenBank/DDBJ whole genome shotgun (WGS) entry which is preliminary data.</text>
</comment>
<protein>
    <recommendedName>
        <fullName evidence="10">Cytochrome P450</fullName>
    </recommendedName>
</protein>
<dbReference type="PANTHER" id="PTHR24305">
    <property type="entry name" value="CYTOCHROME P450"/>
    <property type="match status" value="1"/>
</dbReference>
<dbReference type="Pfam" id="PF00067">
    <property type="entry name" value="p450"/>
    <property type="match status" value="1"/>
</dbReference>
<keyword evidence="3 7" id="KW-0349">Heme</keyword>
<evidence type="ECO:0000256" key="3">
    <source>
        <dbReference type="ARBA" id="ARBA00022617"/>
    </source>
</evidence>
<evidence type="ECO:0000256" key="1">
    <source>
        <dbReference type="ARBA" id="ARBA00001971"/>
    </source>
</evidence>
<evidence type="ECO:0000256" key="7">
    <source>
        <dbReference type="PIRSR" id="PIRSR602401-1"/>
    </source>
</evidence>
<dbReference type="InterPro" id="IPR001128">
    <property type="entry name" value="Cyt_P450"/>
</dbReference>
<dbReference type="CDD" id="cd11062">
    <property type="entry name" value="CYP58-like"/>
    <property type="match status" value="1"/>
</dbReference>
<dbReference type="InterPro" id="IPR002401">
    <property type="entry name" value="Cyt_P450_E_grp-I"/>
</dbReference>
<feature type="binding site" description="axial binding residue" evidence="7">
    <location>
        <position position="336"/>
    </location>
    <ligand>
        <name>heme</name>
        <dbReference type="ChEBI" id="CHEBI:30413"/>
    </ligand>
    <ligandPart>
        <name>Fe</name>
        <dbReference type="ChEBI" id="CHEBI:18248"/>
    </ligandPart>
</feature>
<gene>
    <name evidence="8" type="ORF">EYC80_003567</name>
</gene>
<name>A0A5N6KKF7_MONLA</name>
<dbReference type="InterPro" id="IPR050121">
    <property type="entry name" value="Cytochrome_P450_monoxygenase"/>
</dbReference>
<dbReference type="GO" id="GO:0016705">
    <property type="term" value="F:oxidoreductase activity, acting on paired donors, with incorporation or reduction of molecular oxygen"/>
    <property type="evidence" value="ECO:0007669"/>
    <property type="project" value="InterPro"/>
</dbReference>
<keyword evidence="9" id="KW-1185">Reference proteome</keyword>
<sequence length="394" mass="44264">MSESLLAVIDPQDHRIRRQKVSPLFPTKATDMMAPKVLAVAQKAATCMAERGRQQRPMDMHRLCRSFSAEVLFKTLLGQSQDFIGSQEEHPELLKSIDAFLSHIWIIKSFPIISWLAINMPQSLAQRAVPGFKKFRDNCEKWAELSIDRQVSGKAPNCSDPLTNTLFDLILAPSTDYDPSPSTVPNLVDEAFMFVIAGTDSSGNTMANALYYILSSPSISSRLFKELQDNGITSQESFDCKLVQRLPYLTAVLKETMRIYTLAPGLFPRIVPDEGVTIGDHYIPAGTVISETIHSVHHNPSIFPSPSTFNPERWLNDHDKALEKFFVPYSKGSRACLGMNLANAEMYIILALLLSRFEMELYDTDARSVEWVDRGNAVNRSTVKVCVKRDRWAS</sequence>
<evidence type="ECO:0000313" key="8">
    <source>
        <dbReference type="EMBL" id="KAB8304148.1"/>
    </source>
</evidence>
<comment type="cofactor">
    <cofactor evidence="1 7">
        <name>heme</name>
        <dbReference type="ChEBI" id="CHEBI:30413"/>
    </cofactor>
</comment>
<reference evidence="8 9" key="1">
    <citation type="submission" date="2019-06" db="EMBL/GenBank/DDBJ databases">
        <title>Genome Sequence of the Brown Rot Fungal Pathogen Monilinia laxa.</title>
        <authorList>
            <person name="De Miccolis Angelini R.M."/>
            <person name="Landi L."/>
            <person name="Abate D."/>
            <person name="Pollastro S."/>
            <person name="Romanazzi G."/>
            <person name="Faretra F."/>
        </authorList>
    </citation>
    <scope>NUCLEOTIDE SEQUENCE [LARGE SCALE GENOMIC DNA]</scope>
    <source>
        <strain evidence="8 9">Mlax316</strain>
    </source>
</reference>
<evidence type="ECO:0000256" key="6">
    <source>
        <dbReference type="ARBA" id="ARBA00023026"/>
    </source>
</evidence>
<dbReference type="InterPro" id="IPR036396">
    <property type="entry name" value="Cyt_P450_sf"/>
</dbReference>
<evidence type="ECO:0000256" key="5">
    <source>
        <dbReference type="ARBA" id="ARBA00023004"/>
    </source>
</evidence>
<keyword evidence="6" id="KW-0843">Virulence</keyword>
<dbReference type="PRINTS" id="PR00463">
    <property type="entry name" value="EP450I"/>
</dbReference>
<evidence type="ECO:0000256" key="4">
    <source>
        <dbReference type="ARBA" id="ARBA00022723"/>
    </source>
</evidence>
<dbReference type="GO" id="GO:0004497">
    <property type="term" value="F:monooxygenase activity"/>
    <property type="evidence" value="ECO:0007669"/>
    <property type="project" value="InterPro"/>
</dbReference>
<keyword evidence="5 7" id="KW-0408">Iron</keyword>
<dbReference type="EMBL" id="VIGI01000001">
    <property type="protein sequence ID" value="KAB8304148.1"/>
    <property type="molecule type" value="Genomic_DNA"/>
</dbReference>
<dbReference type="OrthoDB" id="3945418at2759"/>
<dbReference type="GO" id="GO:0020037">
    <property type="term" value="F:heme binding"/>
    <property type="evidence" value="ECO:0007669"/>
    <property type="project" value="InterPro"/>
</dbReference>
<dbReference type="PANTHER" id="PTHR24305:SF210">
    <property type="entry name" value="CYTOCHROME P450 MONOOXYGENASE ASQL-RELATED"/>
    <property type="match status" value="1"/>
</dbReference>
<evidence type="ECO:0000313" key="9">
    <source>
        <dbReference type="Proteomes" id="UP000326757"/>
    </source>
</evidence>
<keyword evidence="4 7" id="KW-0479">Metal-binding</keyword>
<dbReference type="PRINTS" id="PR00385">
    <property type="entry name" value="P450"/>
</dbReference>
<dbReference type="Gene3D" id="1.10.630.10">
    <property type="entry name" value="Cytochrome P450"/>
    <property type="match status" value="1"/>
</dbReference>
<evidence type="ECO:0000256" key="2">
    <source>
        <dbReference type="ARBA" id="ARBA00010617"/>
    </source>
</evidence>
<dbReference type="SUPFAM" id="SSF48264">
    <property type="entry name" value="Cytochrome P450"/>
    <property type="match status" value="1"/>
</dbReference>
<proteinExistence type="inferred from homology"/>
<accession>A0A5N6KKF7</accession>